<reference evidence="2 3" key="1">
    <citation type="submission" date="2016-07" db="EMBL/GenBank/DDBJ databases">
        <title>Pervasive Adenine N6-methylation of Active Genes in Fungi.</title>
        <authorList>
            <consortium name="DOE Joint Genome Institute"/>
            <person name="Mondo S.J."/>
            <person name="Dannebaum R.O."/>
            <person name="Kuo R.C."/>
            <person name="Labutti K."/>
            <person name="Haridas S."/>
            <person name="Kuo A."/>
            <person name="Salamov A."/>
            <person name="Ahrendt S.R."/>
            <person name="Lipzen A."/>
            <person name="Sullivan W."/>
            <person name="Andreopoulos W.B."/>
            <person name="Clum A."/>
            <person name="Lindquist E."/>
            <person name="Daum C."/>
            <person name="Ramamoorthy G.K."/>
            <person name="Gryganskyi A."/>
            <person name="Culley D."/>
            <person name="Magnuson J.K."/>
            <person name="James T.Y."/>
            <person name="O'Malley M.A."/>
            <person name="Stajich J.E."/>
            <person name="Spatafora J.W."/>
            <person name="Visel A."/>
            <person name="Grigoriev I.V."/>
        </authorList>
    </citation>
    <scope>NUCLEOTIDE SEQUENCE [LARGE SCALE GENOMIC DNA]</scope>
    <source>
        <strain evidence="2 3">PL171</strain>
    </source>
</reference>
<gene>
    <name evidence="2" type="ORF">BCR44DRAFT_48180</name>
</gene>
<evidence type="ECO:0000313" key="3">
    <source>
        <dbReference type="Proteomes" id="UP000193411"/>
    </source>
</evidence>
<accession>A0A1Y2HZY6</accession>
<dbReference type="AlphaFoldDB" id="A0A1Y2HZY6"/>
<evidence type="ECO:0000256" key="1">
    <source>
        <dbReference type="SAM" id="MobiDB-lite"/>
    </source>
</evidence>
<dbReference type="PANTHER" id="PTHR28218:SF1">
    <property type="entry name" value="VPS4-ASSOCIATED PROTEIN 1"/>
    <property type="match status" value="1"/>
</dbReference>
<dbReference type="OrthoDB" id="2158714at2759"/>
<dbReference type="GO" id="GO:0007034">
    <property type="term" value="P:vacuolar transport"/>
    <property type="evidence" value="ECO:0007669"/>
    <property type="project" value="TreeGrafter"/>
</dbReference>
<sequence length="145" mass="15465">MASQSQGALASKGGSANKLPFLNAYKHHVATSDRACWMCGKLTTNVLTCQDIDFFYICANHIKDAGFCRPLAVPAATAVATTDGTAPKTPAAASAELKPGGTYELHSRVFGMREQKYRDKQREATKAKVVASLPSVPAKALPPKR</sequence>
<organism evidence="2 3">
    <name type="scientific">Catenaria anguillulae PL171</name>
    <dbReference type="NCBI Taxonomy" id="765915"/>
    <lineage>
        <taxon>Eukaryota</taxon>
        <taxon>Fungi</taxon>
        <taxon>Fungi incertae sedis</taxon>
        <taxon>Blastocladiomycota</taxon>
        <taxon>Blastocladiomycetes</taxon>
        <taxon>Blastocladiales</taxon>
        <taxon>Catenariaceae</taxon>
        <taxon>Catenaria</taxon>
    </lineage>
</organism>
<evidence type="ECO:0000313" key="2">
    <source>
        <dbReference type="EMBL" id="ORZ38722.1"/>
    </source>
</evidence>
<keyword evidence="3" id="KW-1185">Reference proteome</keyword>
<name>A0A1Y2HZY6_9FUNG</name>
<feature type="region of interest" description="Disordered" evidence="1">
    <location>
        <begin position="121"/>
        <end position="145"/>
    </location>
</feature>
<comment type="caution">
    <text evidence="2">The sequence shown here is derived from an EMBL/GenBank/DDBJ whole genome shotgun (WGS) entry which is preliminary data.</text>
</comment>
<dbReference type="PANTHER" id="PTHR28218">
    <property type="entry name" value="VPS4-ASSOCIATED PROTEIN 1"/>
    <property type="match status" value="1"/>
</dbReference>
<dbReference type="Pfam" id="PF08432">
    <property type="entry name" value="Vfa1"/>
    <property type="match status" value="1"/>
</dbReference>
<dbReference type="Proteomes" id="UP000193411">
    <property type="component" value="Unassembled WGS sequence"/>
</dbReference>
<proteinExistence type="predicted"/>
<protein>
    <recommendedName>
        <fullName evidence="4">VPS4-associated protein 1</fullName>
    </recommendedName>
</protein>
<dbReference type="InterPro" id="IPR013640">
    <property type="entry name" value="Vfa1"/>
</dbReference>
<dbReference type="GO" id="GO:0005768">
    <property type="term" value="C:endosome"/>
    <property type="evidence" value="ECO:0007669"/>
    <property type="project" value="TreeGrafter"/>
</dbReference>
<evidence type="ECO:0008006" key="4">
    <source>
        <dbReference type="Google" id="ProtNLM"/>
    </source>
</evidence>
<dbReference type="EMBL" id="MCFL01000007">
    <property type="protein sequence ID" value="ORZ38722.1"/>
    <property type="molecule type" value="Genomic_DNA"/>
</dbReference>